<reference evidence="5" key="1">
    <citation type="journal article" date="2020" name="Stud. Mycol.">
        <title>101 Dothideomycetes genomes: a test case for predicting lifestyles and emergence of pathogens.</title>
        <authorList>
            <person name="Haridas S."/>
            <person name="Albert R."/>
            <person name="Binder M."/>
            <person name="Bloem J."/>
            <person name="Labutti K."/>
            <person name="Salamov A."/>
            <person name="Andreopoulos B."/>
            <person name="Baker S."/>
            <person name="Barry K."/>
            <person name="Bills G."/>
            <person name="Bluhm B."/>
            <person name="Cannon C."/>
            <person name="Castanera R."/>
            <person name="Culley D."/>
            <person name="Daum C."/>
            <person name="Ezra D."/>
            <person name="Gonzalez J."/>
            <person name="Henrissat B."/>
            <person name="Kuo A."/>
            <person name="Liang C."/>
            <person name="Lipzen A."/>
            <person name="Lutzoni F."/>
            <person name="Magnuson J."/>
            <person name="Mondo S."/>
            <person name="Nolan M."/>
            <person name="Ohm R."/>
            <person name="Pangilinan J."/>
            <person name="Park H.-J."/>
            <person name="Ramirez L."/>
            <person name="Alfaro M."/>
            <person name="Sun H."/>
            <person name="Tritt A."/>
            <person name="Yoshinaga Y."/>
            <person name="Zwiers L.-H."/>
            <person name="Turgeon B."/>
            <person name="Goodwin S."/>
            <person name="Spatafora J."/>
            <person name="Crous P."/>
            <person name="Grigoriev I."/>
        </authorList>
    </citation>
    <scope>NUCLEOTIDE SEQUENCE</scope>
    <source>
        <strain evidence="5">CBS 269.34</strain>
    </source>
</reference>
<feature type="compositionally biased region" description="Polar residues" evidence="3">
    <location>
        <begin position="200"/>
        <end position="220"/>
    </location>
</feature>
<dbReference type="GO" id="GO:0008270">
    <property type="term" value="F:zinc ion binding"/>
    <property type="evidence" value="ECO:0007669"/>
    <property type="project" value="InterPro"/>
</dbReference>
<organism evidence="5 6">
    <name type="scientific">Lophium mytilinum</name>
    <dbReference type="NCBI Taxonomy" id="390894"/>
    <lineage>
        <taxon>Eukaryota</taxon>
        <taxon>Fungi</taxon>
        <taxon>Dikarya</taxon>
        <taxon>Ascomycota</taxon>
        <taxon>Pezizomycotina</taxon>
        <taxon>Dothideomycetes</taxon>
        <taxon>Pleosporomycetidae</taxon>
        <taxon>Mytilinidiales</taxon>
        <taxon>Mytilinidiaceae</taxon>
        <taxon>Lophium</taxon>
    </lineage>
</organism>
<dbReference type="CDD" id="cd12148">
    <property type="entry name" value="fungal_TF_MHR"/>
    <property type="match status" value="1"/>
</dbReference>
<gene>
    <name evidence="5" type="ORF">BU16DRAFT_465941</name>
</gene>
<dbReference type="AlphaFoldDB" id="A0A6A6QKG0"/>
<dbReference type="InterPro" id="IPR036864">
    <property type="entry name" value="Zn2-C6_fun-type_DNA-bd_sf"/>
</dbReference>
<dbReference type="Pfam" id="PF00172">
    <property type="entry name" value="Zn_clus"/>
    <property type="match status" value="1"/>
</dbReference>
<evidence type="ECO:0000259" key="4">
    <source>
        <dbReference type="PROSITE" id="PS50048"/>
    </source>
</evidence>
<evidence type="ECO:0000313" key="5">
    <source>
        <dbReference type="EMBL" id="KAF2492524.1"/>
    </source>
</evidence>
<dbReference type="OrthoDB" id="415590at2759"/>
<protein>
    <recommendedName>
        <fullName evidence="4">Zn(2)-C6 fungal-type domain-containing protein</fullName>
    </recommendedName>
</protein>
<feature type="region of interest" description="Disordered" evidence="3">
    <location>
        <begin position="189"/>
        <end position="220"/>
    </location>
</feature>
<dbReference type="GO" id="GO:0000981">
    <property type="term" value="F:DNA-binding transcription factor activity, RNA polymerase II-specific"/>
    <property type="evidence" value="ECO:0007669"/>
    <property type="project" value="InterPro"/>
</dbReference>
<dbReference type="SMART" id="SM00066">
    <property type="entry name" value="GAL4"/>
    <property type="match status" value="1"/>
</dbReference>
<dbReference type="PROSITE" id="PS00463">
    <property type="entry name" value="ZN2_CY6_FUNGAL_1"/>
    <property type="match status" value="1"/>
</dbReference>
<dbReference type="GO" id="GO:0000976">
    <property type="term" value="F:transcription cis-regulatory region binding"/>
    <property type="evidence" value="ECO:0007669"/>
    <property type="project" value="TreeGrafter"/>
</dbReference>
<feature type="compositionally biased region" description="Polar residues" evidence="3">
    <location>
        <begin position="324"/>
        <end position="339"/>
    </location>
</feature>
<comment type="subcellular location">
    <subcellularLocation>
        <location evidence="1">Nucleus</location>
    </subcellularLocation>
</comment>
<accession>A0A6A6QKG0</accession>
<dbReference type="GO" id="GO:0045944">
    <property type="term" value="P:positive regulation of transcription by RNA polymerase II"/>
    <property type="evidence" value="ECO:0007669"/>
    <property type="project" value="TreeGrafter"/>
</dbReference>
<dbReference type="GO" id="GO:0005634">
    <property type="term" value="C:nucleus"/>
    <property type="evidence" value="ECO:0007669"/>
    <property type="project" value="UniProtKB-SubCell"/>
</dbReference>
<evidence type="ECO:0000313" key="6">
    <source>
        <dbReference type="Proteomes" id="UP000799750"/>
    </source>
</evidence>
<dbReference type="Gene3D" id="4.10.240.10">
    <property type="entry name" value="Zn(2)-C6 fungal-type DNA-binding domain"/>
    <property type="match status" value="1"/>
</dbReference>
<dbReference type="PROSITE" id="PS50048">
    <property type="entry name" value="ZN2_CY6_FUNGAL_2"/>
    <property type="match status" value="1"/>
</dbReference>
<dbReference type="PANTHER" id="PTHR37534:SF4">
    <property type="entry name" value="ZN(II)2CYS6 TRANSCRIPTION FACTOR (EUROFUNG)"/>
    <property type="match status" value="1"/>
</dbReference>
<dbReference type="Pfam" id="PF11951">
    <property type="entry name" value="Fungal_trans_2"/>
    <property type="match status" value="1"/>
</dbReference>
<proteinExistence type="predicted"/>
<dbReference type="SUPFAM" id="SSF57701">
    <property type="entry name" value="Zn2/Cys6 DNA-binding domain"/>
    <property type="match status" value="1"/>
</dbReference>
<feature type="domain" description="Zn(2)-C6 fungal-type" evidence="4">
    <location>
        <begin position="27"/>
        <end position="57"/>
    </location>
</feature>
<dbReference type="InterPro" id="IPR021858">
    <property type="entry name" value="Fun_TF"/>
</dbReference>
<evidence type="ECO:0000256" key="3">
    <source>
        <dbReference type="SAM" id="MobiDB-lite"/>
    </source>
</evidence>
<dbReference type="Proteomes" id="UP000799750">
    <property type="component" value="Unassembled WGS sequence"/>
</dbReference>
<evidence type="ECO:0000256" key="1">
    <source>
        <dbReference type="ARBA" id="ARBA00004123"/>
    </source>
</evidence>
<sequence length="712" mass="80638">MAAGPASPADEELMDDGPQKRTRTRNGCLNCRLRRKKCNEIKPCCSNCQKRGEACEWRTQLSFRTENAHNIQDDHPSMKCGRARKRPRQYEILDVTSEIVRDYWRENSFLETAIDWNEDLAIESSHTFRISDTPPSQNHAFERPTTKSTRKARVSASTADYPVPELQQTYSNPTTSDIVFGSPPFQPTNTLLSPGFATEAESSTTSPNSQRLAYTASPNSQSFAHTAATNLLSLRDTQPHMTSPHVSDIPIQLGDAQHHGTPIEPDIFDYGDPLFEDGLFIPGSTYLELHSTLRTHIINTARSNAPSRHVSPGLESVTHAHSAPTWNPSRRSSATLPDLQPQNGIYKAVDLPPLEEYELWKNWIDEVAPWLDKFDNQRHFEHMLPLMAKSHTHLKYSILALSARQLERKEMNRKSSRSLALYQEAIHHLLPQLQTRNTAVIASCVVLCVLEMLSCSPKEWRRHLDGCASLMEAVGINGCVGGVEQALFWCFARMDVCGGLISSERTLIPARHWASRTNIENDVHAFRSSPGFDTYANFAVFLMAEALDLFANPVSESIYESRWLQLFNYIEDWYSERPEEMKAIVCIPADTNENRPFPTLLFGNGPAVSGNQLYHTAALLMLQKRPRSTKLLKKPRSILWHARQICAISISNTHHGCWTNAIQPLWIAGQVMSHPSEHKAILEAYERIEHETGWGTKWRMDDLKEYWGDLSD</sequence>
<feature type="compositionally biased region" description="Polar residues" evidence="3">
    <location>
        <begin position="166"/>
        <end position="177"/>
    </location>
</feature>
<dbReference type="EMBL" id="MU004193">
    <property type="protein sequence ID" value="KAF2492524.1"/>
    <property type="molecule type" value="Genomic_DNA"/>
</dbReference>
<keyword evidence="6" id="KW-1185">Reference proteome</keyword>
<evidence type="ECO:0000256" key="2">
    <source>
        <dbReference type="ARBA" id="ARBA00023242"/>
    </source>
</evidence>
<feature type="compositionally biased region" description="Polar residues" evidence="3">
    <location>
        <begin position="129"/>
        <end position="139"/>
    </location>
</feature>
<keyword evidence="2" id="KW-0539">Nucleus</keyword>
<dbReference type="CDD" id="cd00067">
    <property type="entry name" value="GAL4"/>
    <property type="match status" value="1"/>
</dbReference>
<dbReference type="InterPro" id="IPR001138">
    <property type="entry name" value="Zn2Cys6_DnaBD"/>
</dbReference>
<feature type="region of interest" description="Disordered" evidence="3">
    <location>
        <begin position="304"/>
        <end position="339"/>
    </location>
</feature>
<name>A0A6A6QKG0_9PEZI</name>
<dbReference type="PANTHER" id="PTHR37534">
    <property type="entry name" value="TRANSCRIPTIONAL ACTIVATOR PROTEIN UGA3"/>
    <property type="match status" value="1"/>
</dbReference>
<feature type="region of interest" description="Disordered" evidence="3">
    <location>
        <begin position="129"/>
        <end position="177"/>
    </location>
</feature>